<dbReference type="SUPFAM" id="SSF52283">
    <property type="entry name" value="Formate/glycerate dehydrogenase catalytic domain-like"/>
    <property type="match status" value="1"/>
</dbReference>
<evidence type="ECO:0000256" key="1">
    <source>
        <dbReference type="ARBA" id="ARBA00005854"/>
    </source>
</evidence>
<keyword evidence="8" id="KW-1185">Reference proteome</keyword>
<dbReference type="Pfam" id="PF02826">
    <property type="entry name" value="2-Hacid_dh_C"/>
    <property type="match status" value="1"/>
</dbReference>
<evidence type="ECO:0000256" key="2">
    <source>
        <dbReference type="ARBA" id="ARBA00023002"/>
    </source>
</evidence>
<keyword evidence="2 4" id="KW-0560">Oxidoreductase</keyword>
<evidence type="ECO:0000259" key="5">
    <source>
        <dbReference type="Pfam" id="PF00389"/>
    </source>
</evidence>
<evidence type="ECO:0000313" key="7">
    <source>
        <dbReference type="EMBL" id="NSL55076.1"/>
    </source>
</evidence>
<evidence type="ECO:0000256" key="3">
    <source>
        <dbReference type="ARBA" id="ARBA00023027"/>
    </source>
</evidence>
<name>A0ABX2IL79_9RHOO</name>
<feature type="domain" description="D-isomer specific 2-hydroxyacid dehydrogenase catalytic" evidence="5">
    <location>
        <begin position="3"/>
        <end position="329"/>
    </location>
</feature>
<protein>
    <submittedName>
        <fullName evidence="7">2-hydroxyacid dehydrogenase</fullName>
    </submittedName>
</protein>
<feature type="domain" description="D-isomer specific 2-hydroxyacid dehydrogenase NAD-binding" evidence="6">
    <location>
        <begin position="110"/>
        <end position="298"/>
    </location>
</feature>
<comment type="caution">
    <text evidence="7">The sequence shown here is derived from an EMBL/GenBank/DDBJ whole genome shotgun (WGS) entry which is preliminary data.</text>
</comment>
<organism evidence="7 8">
    <name type="scientific">Uliginosibacterium aquaticum</name>
    <dbReference type="NCBI Taxonomy" id="2731212"/>
    <lineage>
        <taxon>Bacteria</taxon>
        <taxon>Pseudomonadati</taxon>
        <taxon>Pseudomonadota</taxon>
        <taxon>Betaproteobacteria</taxon>
        <taxon>Rhodocyclales</taxon>
        <taxon>Zoogloeaceae</taxon>
        <taxon>Uliginosibacterium</taxon>
    </lineage>
</organism>
<evidence type="ECO:0000313" key="8">
    <source>
        <dbReference type="Proteomes" id="UP000778523"/>
    </source>
</evidence>
<dbReference type="EMBL" id="JABCSC020000002">
    <property type="protein sequence ID" value="NSL55076.1"/>
    <property type="molecule type" value="Genomic_DNA"/>
</dbReference>
<dbReference type="InterPro" id="IPR006140">
    <property type="entry name" value="D-isomer_DH_NAD-bd"/>
</dbReference>
<dbReference type="PANTHER" id="PTHR43026">
    <property type="entry name" value="2-HYDROXYACID DEHYDROGENASE HOMOLOG 1-RELATED"/>
    <property type="match status" value="1"/>
</dbReference>
<evidence type="ECO:0000259" key="6">
    <source>
        <dbReference type="Pfam" id="PF02826"/>
    </source>
</evidence>
<dbReference type="Proteomes" id="UP000778523">
    <property type="component" value="Unassembled WGS sequence"/>
</dbReference>
<sequence length="335" mass="36300">MRIAVFDTHPYDEQALSAANASVGHSLDFFEERLYDKTVELAKGFDAVCPFINCRLGAVVLARLAQLGVELVLLRAAGFNGIDIAAAGQAGICVARVPAYSPEAVAEHAFALLLTLVRKTHRAYNRVRDQNFSLDGLEGFTLHGRTFAVLGAGRIGLCALRIARGFGCRLLAYDPYENPQVAAEIGFEYASVERVLREANVISLHLPLTDQTHHLINAEALAGMCRCVVIINTSRGGLIDSAALIEALKRGQVGGVGLDVYEMEEGVFFNDLSDRPLQDDTLARLMSFPNALITSHQGFLTCEALHAIAVTTLESATAFERHEPMVNQVIALPSH</sequence>
<gene>
    <name evidence="7" type="ORF">HJ583_008590</name>
</gene>
<dbReference type="CDD" id="cd12183">
    <property type="entry name" value="LDH_like_2"/>
    <property type="match status" value="1"/>
</dbReference>
<keyword evidence="3" id="KW-0520">NAD</keyword>
<dbReference type="RefSeq" id="WP_170021550.1">
    <property type="nucleotide sequence ID" value="NZ_JABCSC020000002.1"/>
</dbReference>
<dbReference type="PANTHER" id="PTHR43026:SF1">
    <property type="entry name" value="2-HYDROXYACID DEHYDROGENASE HOMOLOG 1-RELATED"/>
    <property type="match status" value="1"/>
</dbReference>
<reference evidence="7 8" key="1">
    <citation type="submission" date="2020-06" db="EMBL/GenBank/DDBJ databases">
        <title>Draft genome of Uliginosibacterium sp. IMCC34675.</title>
        <authorList>
            <person name="Song J."/>
        </authorList>
    </citation>
    <scope>NUCLEOTIDE SEQUENCE [LARGE SCALE GENOMIC DNA]</scope>
    <source>
        <strain evidence="7 8">IMCC34675</strain>
    </source>
</reference>
<accession>A0ABX2IL79</accession>
<dbReference type="SUPFAM" id="SSF51735">
    <property type="entry name" value="NAD(P)-binding Rossmann-fold domains"/>
    <property type="match status" value="1"/>
</dbReference>
<dbReference type="InterPro" id="IPR058205">
    <property type="entry name" value="D-LDH-like"/>
</dbReference>
<proteinExistence type="inferred from homology"/>
<dbReference type="InterPro" id="IPR036291">
    <property type="entry name" value="NAD(P)-bd_dom_sf"/>
</dbReference>
<dbReference type="Gene3D" id="3.40.50.720">
    <property type="entry name" value="NAD(P)-binding Rossmann-like Domain"/>
    <property type="match status" value="2"/>
</dbReference>
<dbReference type="PROSITE" id="PS00670">
    <property type="entry name" value="D_2_HYDROXYACID_DH_2"/>
    <property type="match status" value="1"/>
</dbReference>
<dbReference type="InterPro" id="IPR029753">
    <property type="entry name" value="D-isomer_DH_CS"/>
</dbReference>
<dbReference type="Pfam" id="PF00389">
    <property type="entry name" value="2-Hacid_dh"/>
    <property type="match status" value="1"/>
</dbReference>
<comment type="similarity">
    <text evidence="1 4">Belongs to the D-isomer specific 2-hydroxyacid dehydrogenase family.</text>
</comment>
<evidence type="ECO:0000256" key="4">
    <source>
        <dbReference type="RuleBase" id="RU003719"/>
    </source>
</evidence>
<dbReference type="InterPro" id="IPR006139">
    <property type="entry name" value="D-isomer_2_OHA_DH_cat_dom"/>
</dbReference>